<dbReference type="AlphaFoldDB" id="A0A1X7FCH7"/>
<dbReference type="Gene3D" id="1.10.10.10">
    <property type="entry name" value="Winged helix-like DNA-binding domain superfamily/Winged helix DNA-binding domain"/>
    <property type="match status" value="1"/>
</dbReference>
<dbReference type="Gene3D" id="3.40.190.10">
    <property type="entry name" value="Periplasmic binding protein-like II"/>
    <property type="match status" value="2"/>
</dbReference>
<dbReference type="SUPFAM" id="SSF46785">
    <property type="entry name" value="Winged helix' DNA-binding domain"/>
    <property type="match status" value="1"/>
</dbReference>
<evidence type="ECO:0000256" key="2">
    <source>
        <dbReference type="ARBA" id="ARBA00023015"/>
    </source>
</evidence>
<protein>
    <submittedName>
        <fullName evidence="6">Transcriptional regulator, LysR family</fullName>
    </submittedName>
</protein>
<evidence type="ECO:0000256" key="3">
    <source>
        <dbReference type="ARBA" id="ARBA00023125"/>
    </source>
</evidence>
<dbReference type="PANTHER" id="PTHR30118">
    <property type="entry name" value="HTH-TYPE TRANSCRIPTIONAL REGULATOR LEUO-RELATED"/>
    <property type="match status" value="1"/>
</dbReference>
<dbReference type="InterPro" id="IPR036390">
    <property type="entry name" value="WH_DNA-bd_sf"/>
</dbReference>
<dbReference type="RefSeq" id="WP_085228518.1">
    <property type="nucleotide sequence ID" value="NZ_BSQD01000010.1"/>
</dbReference>
<dbReference type="STRING" id="28094.SAMN06295900_108184"/>
<comment type="similarity">
    <text evidence="1">Belongs to the LysR transcriptional regulatory family.</text>
</comment>
<dbReference type="PROSITE" id="PS50931">
    <property type="entry name" value="HTH_LYSR"/>
    <property type="match status" value="1"/>
</dbReference>
<dbReference type="GeneID" id="95550348"/>
<evidence type="ECO:0000256" key="4">
    <source>
        <dbReference type="ARBA" id="ARBA00023163"/>
    </source>
</evidence>
<dbReference type="PANTHER" id="PTHR30118:SF15">
    <property type="entry name" value="TRANSCRIPTIONAL REGULATORY PROTEIN"/>
    <property type="match status" value="1"/>
</dbReference>
<reference evidence="7" key="1">
    <citation type="submission" date="2017-04" db="EMBL/GenBank/DDBJ databases">
        <authorList>
            <person name="Varghese N."/>
            <person name="Submissions S."/>
        </authorList>
    </citation>
    <scope>NUCLEOTIDE SEQUENCE [LARGE SCALE GENOMIC DNA]</scope>
    <source>
        <strain evidence="7">Ballard 720</strain>
    </source>
</reference>
<dbReference type="InterPro" id="IPR000847">
    <property type="entry name" value="LysR_HTH_N"/>
</dbReference>
<dbReference type="GO" id="GO:0003677">
    <property type="term" value="F:DNA binding"/>
    <property type="evidence" value="ECO:0007669"/>
    <property type="project" value="UniProtKB-KW"/>
</dbReference>
<evidence type="ECO:0000313" key="7">
    <source>
        <dbReference type="Proteomes" id="UP000192911"/>
    </source>
</evidence>
<keyword evidence="4" id="KW-0804">Transcription</keyword>
<evidence type="ECO:0000259" key="5">
    <source>
        <dbReference type="PROSITE" id="PS50931"/>
    </source>
</evidence>
<dbReference type="OrthoDB" id="8717159at2"/>
<dbReference type="InterPro" id="IPR005119">
    <property type="entry name" value="LysR_subst-bd"/>
</dbReference>
<proteinExistence type="inferred from homology"/>
<dbReference type="InterPro" id="IPR036388">
    <property type="entry name" value="WH-like_DNA-bd_sf"/>
</dbReference>
<dbReference type="CDD" id="cd08460">
    <property type="entry name" value="PBP2_DntR_like_1"/>
    <property type="match status" value="1"/>
</dbReference>
<dbReference type="Pfam" id="PF00126">
    <property type="entry name" value="HTH_1"/>
    <property type="match status" value="1"/>
</dbReference>
<name>A0A1X7FCH7_TRICW</name>
<dbReference type="Pfam" id="PF03466">
    <property type="entry name" value="LysR_substrate"/>
    <property type="match status" value="1"/>
</dbReference>
<dbReference type="InterPro" id="IPR050389">
    <property type="entry name" value="LysR-type_TF"/>
</dbReference>
<gene>
    <name evidence="6" type="ORF">SAMN06295900_108184</name>
</gene>
<dbReference type="GO" id="GO:0003700">
    <property type="term" value="F:DNA-binding transcription factor activity"/>
    <property type="evidence" value="ECO:0007669"/>
    <property type="project" value="InterPro"/>
</dbReference>
<dbReference type="EMBL" id="FXAH01000008">
    <property type="protein sequence ID" value="SMF49837.1"/>
    <property type="molecule type" value="Genomic_DNA"/>
</dbReference>
<evidence type="ECO:0000313" key="6">
    <source>
        <dbReference type="EMBL" id="SMF49837.1"/>
    </source>
</evidence>
<evidence type="ECO:0000256" key="1">
    <source>
        <dbReference type="ARBA" id="ARBA00009437"/>
    </source>
</evidence>
<keyword evidence="7" id="KW-1185">Reference proteome</keyword>
<keyword evidence="2" id="KW-0805">Transcription regulation</keyword>
<accession>A0A1X7FCH7</accession>
<keyword evidence="3" id="KW-0238">DNA-binding</keyword>
<dbReference type="Proteomes" id="UP000192911">
    <property type="component" value="Unassembled WGS sequence"/>
</dbReference>
<feature type="domain" description="HTH lysR-type" evidence="5">
    <location>
        <begin position="5"/>
        <end position="62"/>
    </location>
</feature>
<dbReference type="SUPFAM" id="SSF53850">
    <property type="entry name" value="Periplasmic binding protein-like II"/>
    <property type="match status" value="1"/>
</dbReference>
<organism evidence="6 7">
    <name type="scientific">Trinickia caryophylli</name>
    <name type="common">Paraburkholderia caryophylli</name>
    <dbReference type="NCBI Taxonomy" id="28094"/>
    <lineage>
        <taxon>Bacteria</taxon>
        <taxon>Pseudomonadati</taxon>
        <taxon>Pseudomonadota</taxon>
        <taxon>Betaproteobacteria</taxon>
        <taxon>Burkholderiales</taxon>
        <taxon>Burkholderiaceae</taxon>
        <taxon>Trinickia</taxon>
    </lineage>
</organism>
<sequence length="304" mass="33516">MTSSVDLNMLVVLDVLLTEQSVARAAQRLELSPSGMSRALARLRTIMGDQLLVRAGHRLVPTPLALELRDKVHSVVADAQTVLRPSAHLDLNSLERTFTIRANDGFIERYGAGIAALIEAEAPHVRVRFAAKPDKSGAMLRDGVADLEVGVVNHMAPELRIQALFRDSYVGVVRREHPLADTEVTVQQYAAFRHISVSRRGLPFGPIDEALAAFGIERVVSVIVPNFADALALARTSDLIANVPQKQTEHARDGMHMFRLPVHTPDITVSQIWHPRLEGDSAHRWLRASLRRVCSDAPRDRGAI</sequence>